<evidence type="ECO:0000313" key="2">
    <source>
        <dbReference type="EMBL" id="MBV6530828.1"/>
    </source>
</evidence>
<keyword evidence="5" id="KW-1185">Reference proteome</keyword>
<feature type="domain" description="YqcC-like" evidence="1">
    <location>
        <begin position="4"/>
        <end position="100"/>
    </location>
</feature>
<dbReference type="Pfam" id="PF04287">
    <property type="entry name" value="DUF446"/>
    <property type="match status" value="1"/>
</dbReference>
<dbReference type="InterPro" id="IPR036814">
    <property type="entry name" value="YqcC-like_sf"/>
</dbReference>
<protein>
    <submittedName>
        <fullName evidence="3">YqcC family protein</fullName>
    </submittedName>
</protein>
<dbReference type="AlphaFoldDB" id="A0A949SX34"/>
<dbReference type="GeneID" id="65548590"/>
<dbReference type="PANTHER" id="PTHR39586:SF1">
    <property type="entry name" value="CYTOPLASMIC PROTEIN"/>
    <property type="match status" value="1"/>
</dbReference>
<evidence type="ECO:0000259" key="1">
    <source>
        <dbReference type="Pfam" id="PF04287"/>
    </source>
</evidence>
<gene>
    <name evidence="2" type="ORF">HT657_01485</name>
    <name evidence="3" type="ORF">HT672_01085</name>
</gene>
<accession>A0A949SX34</accession>
<dbReference type="Gene3D" id="1.20.1440.40">
    <property type="entry name" value="YqcC-like"/>
    <property type="match status" value="1"/>
</dbReference>
<dbReference type="Proteomes" id="UP000732858">
    <property type="component" value="Unassembled WGS sequence"/>
</dbReference>
<dbReference type="OrthoDB" id="8794567at2"/>
<dbReference type="InterPro" id="IPR023376">
    <property type="entry name" value="YqcC-like_dom"/>
</dbReference>
<dbReference type="EMBL" id="JABUMC010000001">
    <property type="protein sequence ID" value="MBV6545904.1"/>
    <property type="molecule type" value="Genomic_DNA"/>
</dbReference>
<dbReference type="RefSeq" id="WP_157402757.1">
    <property type="nucleotide sequence ID" value="NZ_JABULY010000001.1"/>
</dbReference>
<dbReference type="Proteomes" id="UP001196379">
    <property type="component" value="Unassembled WGS sequence"/>
</dbReference>
<dbReference type="InterPro" id="IPR007384">
    <property type="entry name" value="UCP006257"/>
</dbReference>
<dbReference type="SUPFAM" id="SSF158452">
    <property type="entry name" value="YqcC-like"/>
    <property type="match status" value="1"/>
</dbReference>
<sequence length="103" mass="11839">MKAQIRQHLNDLQIAMRLHHQWEEVSPSAEALASTDPFCVNTLSATQWLQWIFIPRMNALLDANAELPRNFAITPYLEEALKDESYLMALHQPLAKLEKLLKG</sequence>
<name>A0A949SX34_9PAST</name>
<dbReference type="PANTHER" id="PTHR39586">
    <property type="entry name" value="CYTOPLASMIC PROTEIN-RELATED"/>
    <property type="match status" value="1"/>
</dbReference>
<dbReference type="PIRSF" id="PIRSF006257">
    <property type="entry name" value="UCP006257"/>
    <property type="match status" value="1"/>
</dbReference>
<reference evidence="3 5" key="1">
    <citation type="journal article" date="2021" name="Mol. Ecol.">
        <title>Polar bear-adapted Ursidibacter maritimus are remarkably conserved after generations in captivity.</title>
        <authorList>
            <person name="Espinosa-Gongora C."/>
            <person name="Hansen M.J."/>
            <person name="Bertelsen M.F."/>
            <person name="Bojesen A.M."/>
        </authorList>
    </citation>
    <scope>NUCLEOTIDE SEQUENCE</scope>
    <source>
        <strain evidence="3">Pb43105x</strain>
        <strain evidence="2 5">Pb43106</strain>
    </source>
</reference>
<evidence type="ECO:0000313" key="4">
    <source>
        <dbReference type="Proteomes" id="UP000732858"/>
    </source>
</evidence>
<evidence type="ECO:0000313" key="5">
    <source>
        <dbReference type="Proteomes" id="UP001196379"/>
    </source>
</evidence>
<organism evidence="3 4">
    <name type="scientific">Ursidibacter maritimus</name>
    <dbReference type="NCBI Taxonomy" id="1331689"/>
    <lineage>
        <taxon>Bacteria</taxon>
        <taxon>Pseudomonadati</taxon>
        <taxon>Pseudomonadota</taxon>
        <taxon>Gammaproteobacteria</taxon>
        <taxon>Pasteurellales</taxon>
        <taxon>Pasteurellaceae</taxon>
        <taxon>Ursidibacter</taxon>
    </lineage>
</organism>
<proteinExistence type="predicted"/>
<dbReference type="EMBL" id="JABULY010000001">
    <property type="protein sequence ID" value="MBV6530828.1"/>
    <property type="molecule type" value="Genomic_DNA"/>
</dbReference>
<dbReference type="GO" id="GO:0044010">
    <property type="term" value="P:single-species biofilm formation"/>
    <property type="evidence" value="ECO:0007669"/>
    <property type="project" value="TreeGrafter"/>
</dbReference>
<evidence type="ECO:0000313" key="3">
    <source>
        <dbReference type="EMBL" id="MBV6545904.1"/>
    </source>
</evidence>
<comment type="caution">
    <text evidence="3">The sequence shown here is derived from an EMBL/GenBank/DDBJ whole genome shotgun (WGS) entry which is preliminary data.</text>
</comment>